<dbReference type="AlphaFoldDB" id="A0AAD5YH85"/>
<dbReference type="InterPro" id="IPR036396">
    <property type="entry name" value="Cyt_P450_sf"/>
</dbReference>
<evidence type="ECO:0000256" key="11">
    <source>
        <dbReference type="ARBA" id="ARBA00023033"/>
    </source>
</evidence>
<dbReference type="GO" id="GO:0016020">
    <property type="term" value="C:membrane"/>
    <property type="evidence" value="ECO:0007669"/>
    <property type="project" value="UniProtKB-SubCell"/>
</dbReference>
<comment type="similarity">
    <text evidence="4 14">Belongs to the cytochrome P450 family.</text>
</comment>
<evidence type="ECO:0000256" key="12">
    <source>
        <dbReference type="ARBA" id="ARBA00023136"/>
    </source>
</evidence>
<keyword evidence="6" id="KW-0812">Transmembrane</keyword>
<gene>
    <name evidence="15" type="ORF">NLI96_g1725</name>
</gene>
<evidence type="ECO:0000256" key="4">
    <source>
        <dbReference type="ARBA" id="ARBA00010617"/>
    </source>
</evidence>
<evidence type="ECO:0000256" key="10">
    <source>
        <dbReference type="ARBA" id="ARBA00023004"/>
    </source>
</evidence>
<comment type="caution">
    <text evidence="15">The sequence shown here is derived from an EMBL/GenBank/DDBJ whole genome shotgun (WGS) entry which is preliminary data.</text>
</comment>
<proteinExistence type="inferred from homology"/>
<keyword evidence="12" id="KW-0472">Membrane</keyword>
<dbReference type="EMBL" id="JANAWD010000034">
    <property type="protein sequence ID" value="KAJ3490047.1"/>
    <property type="molecule type" value="Genomic_DNA"/>
</dbReference>
<dbReference type="PROSITE" id="PS00086">
    <property type="entry name" value="CYTOCHROME_P450"/>
    <property type="match status" value="1"/>
</dbReference>
<evidence type="ECO:0000256" key="9">
    <source>
        <dbReference type="ARBA" id="ARBA00023002"/>
    </source>
</evidence>
<evidence type="ECO:0008006" key="17">
    <source>
        <dbReference type="Google" id="ProtNLM"/>
    </source>
</evidence>
<evidence type="ECO:0000256" key="8">
    <source>
        <dbReference type="ARBA" id="ARBA00022989"/>
    </source>
</evidence>
<evidence type="ECO:0000256" key="3">
    <source>
        <dbReference type="ARBA" id="ARBA00005179"/>
    </source>
</evidence>
<evidence type="ECO:0000256" key="1">
    <source>
        <dbReference type="ARBA" id="ARBA00001971"/>
    </source>
</evidence>
<dbReference type="InterPro" id="IPR001128">
    <property type="entry name" value="Cyt_P450"/>
</dbReference>
<evidence type="ECO:0000256" key="14">
    <source>
        <dbReference type="RuleBase" id="RU000461"/>
    </source>
</evidence>
<keyword evidence="9 14" id="KW-0560">Oxidoreductase</keyword>
<dbReference type="GO" id="GO:0005506">
    <property type="term" value="F:iron ion binding"/>
    <property type="evidence" value="ECO:0007669"/>
    <property type="project" value="InterPro"/>
</dbReference>
<dbReference type="GO" id="GO:0004497">
    <property type="term" value="F:monooxygenase activity"/>
    <property type="evidence" value="ECO:0007669"/>
    <property type="project" value="UniProtKB-KW"/>
</dbReference>
<comment type="subcellular location">
    <subcellularLocation>
        <location evidence="2">Membrane</location>
        <topology evidence="2">Single-pass membrane protein</topology>
    </subcellularLocation>
</comment>
<keyword evidence="8" id="KW-1133">Transmembrane helix</keyword>
<dbReference type="InterPro" id="IPR050364">
    <property type="entry name" value="Cytochrome_P450_fung"/>
</dbReference>
<evidence type="ECO:0000313" key="15">
    <source>
        <dbReference type="EMBL" id="KAJ3490047.1"/>
    </source>
</evidence>
<evidence type="ECO:0000256" key="5">
    <source>
        <dbReference type="ARBA" id="ARBA00022617"/>
    </source>
</evidence>
<dbReference type="InterPro" id="IPR002401">
    <property type="entry name" value="Cyt_P450_E_grp-I"/>
</dbReference>
<comment type="cofactor">
    <cofactor evidence="1 13">
        <name>heme</name>
        <dbReference type="ChEBI" id="CHEBI:30413"/>
    </cofactor>
</comment>
<dbReference type="SUPFAM" id="SSF48264">
    <property type="entry name" value="Cytochrome P450"/>
    <property type="match status" value="1"/>
</dbReference>
<keyword evidence="11 14" id="KW-0503">Monooxygenase</keyword>
<dbReference type="PRINTS" id="PR00463">
    <property type="entry name" value="EP450I"/>
</dbReference>
<sequence>MLSNLVIAVIAAALFITLRRVFSKRGPTMPGPPRTPIVGNIIPTLTPWVTLAKFGEKYGPVYSLQLLMTPAIVVNSVSAARELLESKSGVYAARHPPKMIELSGMSPGVLFETDSNRLRKGRKLMASVLQPKELEQYRSVLRHHTVTFLSNVVRAPEGFLAHLRNIPAGITLEMAYGYSIQGYNDPYVKNANTTFKNFTTASALSVDEAFAVNWMPFLAHLPGFLPGTSFKALAETYRKQFIGLMEEGHQMVKTAIANGMAKESLTSKALRENPDYDEEEIIKYTATQLYAGGSETSISSLSSFIRTMTTRPDVQKKAQEELDRVVGHDRLPTLADRPNLPYVDAVLRETIRCFPVLPTFYRNPVEDDVYNGYHIPKGTTLLVNVWGMLHDPNVYENPHTFDPDRWLKPGVDKTDKNIDPLEIAFGFGRRLCPGKHLAVEIMFTVIASLLAVFDITKARRECGEEITIVEEYSKGSIVGPLPFECNINPRSEKSKQLVEHAFNAL</sequence>
<feature type="binding site" description="axial binding residue" evidence="13">
    <location>
        <position position="432"/>
    </location>
    <ligand>
        <name>heme</name>
        <dbReference type="ChEBI" id="CHEBI:30413"/>
    </ligand>
    <ligandPart>
        <name>Fe</name>
        <dbReference type="ChEBI" id="CHEBI:18248"/>
    </ligandPart>
</feature>
<dbReference type="CDD" id="cd11065">
    <property type="entry name" value="CYP64-like"/>
    <property type="match status" value="1"/>
</dbReference>
<dbReference type="GO" id="GO:0016705">
    <property type="term" value="F:oxidoreductase activity, acting on paired donors, with incorporation or reduction of molecular oxygen"/>
    <property type="evidence" value="ECO:0007669"/>
    <property type="project" value="InterPro"/>
</dbReference>
<name>A0AAD5YH85_9APHY</name>
<dbReference type="PANTHER" id="PTHR46300">
    <property type="entry name" value="P450, PUTATIVE (EUROFUNG)-RELATED-RELATED"/>
    <property type="match status" value="1"/>
</dbReference>
<dbReference type="Proteomes" id="UP001212997">
    <property type="component" value="Unassembled WGS sequence"/>
</dbReference>
<evidence type="ECO:0000256" key="13">
    <source>
        <dbReference type="PIRSR" id="PIRSR602401-1"/>
    </source>
</evidence>
<organism evidence="15 16">
    <name type="scientific">Meripilus lineatus</name>
    <dbReference type="NCBI Taxonomy" id="2056292"/>
    <lineage>
        <taxon>Eukaryota</taxon>
        <taxon>Fungi</taxon>
        <taxon>Dikarya</taxon>
        <taxon>Basidiomycota</taxon>
        <taxon>Agaricomycotina</taxon>
        <taxon>Agaricomycetes</taxon>
        <taxon>Polyporales</taxon>
        <taxon>Meripilaceae</taxon>
        <taxon>Meripilus</taxon>
    </lineage>
</organism>
<keyword evidence="10 13" id="KW-0408">Iron</keyword>
<keyword evidence="5 13" id="KW-0349">Heme</keyword>
<evidence type="ECO:0000256" key="7">
    <source>
        <dbReference type="ARBA" id="ARBA00022723"/>
    </source>
</evidence>
<comment type="pathway">
    <text evidence="3">Secondary metabolite biosynthesis.</text>
</comment>
<keyword evidence="16" id="KW-1185">Reference proteome</keyword>
<reference evidence="15" key="1">
    <citation type="submission" date="2022-07" db="EMBL/GenBank/DDBJ databases">
        <title>Genome Sequence of Physisporinus lineatus.</title>
        <authorList>
            <person name="Buettner E."/>
        </authorList>
    </citation>
    <scope>NUCLEOTIDE SEQUENCE</scope>
    <source>
        <strain evidence="15">VT162</strain>
    </source>
</reference>
<dbReference type="Pfam" id="PF00067">
    <property type="entry name" value="p450"/>
    <property type="match status" value="1"/>
</dbReference>
<evidence type="ECO:0000256" key="6">
    <source>
        <dbReference type="ARBA" id="ARBA00022692"/>
    </source>
</evidence>
<evidence type="ECO:0000256" key="2">
    <source>
        <dbReference type="ARBA" id="ARBA00004167"/>
    </source>
</evidence>
<keyword evidence="7 13" id="KW-0479">Metal-binding</keyword>
<accession>A0AAD5YH85</accession>
<dbReference type="PRINTS" id="PR00385">
    <property type="entry name" value="P450"/>
</dbReference>
<dbReference type="Gene3D" id="1.10.630.10">
    <property type="entry name" value="Cytochrome P450"/>
    <property type="match status" value="1"/>
</dbReference>
<dbReference type="PANTHER" id="PTHR46300:SF7">
    <property type="entry name" value="P450, PUTATIVE (EUROFUNG)-RELATED"/>
    <property type="match status" value="1"/>
</dbReference>
<dbReference type="InterPro" id="IPR017972">
    <property type="entry name" value="Cyt_P450_CS"/>
</dbReference>
<dbReference type="GO" id="GO:0020037">
    <property type="term" value="F:heme binding"/>
    <property type="evidence" value="ECO:0007669"/>
    <property type="project" value="InterPro"/>
</dbReference>
<protein>
    <recommendedName>
        <fullName evidence="17">Cytochrome P450</fullName>
    </recommendedName>
</protein>
<evidence type="ECO:0000313" key="16">
    <source>
        <dbReference type="Proteomes" id="UP001212997"/>
    </source>
</evidence>